<evidence type="ECO:0000313" key="2">
    <source>
        <dbReference type="EMBL" id="GIG35181.1"/>
    </source>
</evidence>
<sequence length="145" mass="14397">MTAGQRAGMNPHVQHPPVRRLRAALVVGAVALALGASAVPAGAADDDPAGPVEVTGYSSSQCAAGRFCLWSGTGFSGAFWSTGATGLQATTLGSAGSVWNRMALDVRTYSGSGGTGSTTCWNAGAQTPSTSVGSLSVRTMTATTC</sequence>
<proteinExistence type="predicted"/>
<evidence type="ECO:0000256" key="1">
    <source>
        <dbReference type="SAM" id="SignalP"/>
    </source>
</evidence>
<feature type="signal peptide" evidence="1">
    <location>
        <begin position="1"/>
        <end position="43"/>
    </location>
</feature>
<evidence type="ECO:0008006" key="4">
    <source>
        <dbReference type="Google" id="ProtNLM"/>
    </source>
</evidence>
<accession>A0A919P6W1</accession>
<feature type="chain" id="PRO_5037088632" description="Peptidase inhibitor family I36" evidence="1">
    <location>
        <begin position="44"/>
        <end position="145"/>
    </location>
</feature>
<keyword evidence="3" id="KW-1185">Reference proteome</keyword>
<protein>
    <recommendedName>
        <fullName evidence="4">Peptidase inhibitor family I36</fullName>
    </recommendedName>
</protein>
<dbReference type="Pfam" id="PF03995">
    <property type="entry name" value="Inhibitor_I36"/>
    <property type="match status" value="1"/>
</dbReference>
<dbReference type="EMBL" id="BONO01000003">
    <property type="protein sequence ID" value="GIG35181.1"/>
    <property type="molecule type" value="Genomic_DNA"/>
</dbReference>
<name>A0A919P6W1_9CELL</name>
<gene>
    <name evidence="2" type="ORF">Cpa01nite_05620</name>
</gene>
<evidence type="ECO:0000313" key="3">
    <source>
        <dbReference type="Proteomes" id="UP000642125"/>
    </source>
</evidence>
<dbReference type="Proteomes" id="UP000642125">
    <property type="component" value="Unassembled WGS sequence"/>
</dbReference>
<organism evidence="2 3">
    <name type="scientific">Cellulomonas pakistanensis</name>
    <dbReference type="NCBI Taxonomy" id="992287"/>
    <lineage>
        <taxon>Bacteria</taxon>
        <taxon>Bacillati</taxon>
        <taxon>Actinomycetota</taxon>
        <taxon>Actinomycetes</taxon>
        <taxon>Micrococcales</taxon>
        <taxon>Cellulomonadaceae</taxon>
        <taxon>Cellulomonas</taxon>
    </lineage>
</organism>
<dbReference type="AlphaFoldDB" id="A0A919P6W1"/>
<comment type="caution">
    <text evidence="2">The sequence shown here is derived from an EMBL/GenBank/DDBJ whole genome shotgun (WGS) entry which is preliminary data.</text>
</comment>
<keyword evidence="1" id="KW-0732">Signal</keyword>
<reference evidence="2" key="1">
    <citation type="submission" date="2021-01" db="EMBL/GenBank/DDBJ databases">
        <title>Whole genome shotgun sequence of Cellulomonas pakistanensis NBRC 110800.</title>
        <authorList>
            <person name="Komaki H."/>
            <person name="Tamura T."/>
        </authorList>
    </citation>
    <scope>NUCLEOTIDE SEQUENCE</scope>
    <source>
        <strain evidence="2">NBRC 110800</strain>
    </source>
</reference>